<feature type="domain" description="Cryptochrome/DNA photolyase FAD-binding" evidence="1">
    <location>
        <begin position="330"/>
        <end position="425"/>
    </location>
</feature>
<dbReference type="SUPFAM" id="SSF48173">
    <property type="entry name" value="Cryptochrome/photolyase FAD-binding domain"/>
    <property type="match status" value="1"/>
</dbReference>
<sequence length="499" mass="58719">MSDNTKYKRLILIPGDSLFDHDINQLTANEDSIFFMAEDYELCTHFKYHKQKLVFFLAAMRNHRDTLIEGGNRVEYFELEEKQELSYTEKITIVLEKYPEVKTLVTYQIPDKFFEKSITGYCNSKQLNYEFLPNPKFLFSRFDFAEWLKSTKTIRMHNYYIDKRKELNLLINDGEPVGGKWSLDSENRKKIPKDIEIPQLVRFDNQHHVKEVKNIVERIFNQHPGSLKEFNWAVTRSSALIVLNDFIEKKLNNFGPYQDGISADDSFIFHSTISPYLNSGLITPAEVIEKVLEVSDKTRLSSIEGFIRQVIGWREFMFGIYQHKDLNLNFWKHTRKLSQCWYDGKTGIPPVDDCIKKVNNTAYLHHIERLMIMGNVMLLCEIDPNEVYRWFMEMFIDSADWVMAGNVYGMSQFADGGIFATKPYISGSNYIKKMSDYGKADWNIVFDGLYWRFIDKHRGFFSSNPRLNMMVNILDKKSDDEKSKLFNCAEEFINRVTIE</sequence>
<gene>
    <name evidence="2" type="ORF">HH304_00900</name>
</gene>
<comment type="caution">
    <text evidence="2">The sequence shown here is derived from an EMBL/GenBank/DDBJ whole genome shotgun (WGS) entry which is preliminary data.</text>
</comment>
<dbReference type="InterPro" id="IPR014729">
    <property type="entry name" value="Rossmann-like_a/b/a_fold"/>
</dbReference>
<dbReference type="Gene3D" id="3.40.50.620">
    <property type="entry name" value="HUPs"/>
    <property type="match status" value="1"/>
</dbReference>
<dbReference type="InterPro" id="IPR007357">
    <property type="entry name" value="PhrB-like"/>
</dbReference>
<dbReference type="AlphaFoldDB" id="A0A848IUS0"/>
<evidence type="ECO:0000313" key="3">
    <source>
        <dbReference type="Proteomes" id="UP000559010"/>
    </source>
</evidence>
<evidence type="ECO:0000313" key="2">
    <source>
        <dbReference type="EMBL" id="NMM46938.1"/>
    </source>
</evidence>
<proteinExistence type="predicted"/>
<dbReference type="InterPro" id="IPR052551">
    <property type="entry name" value="UV-DNA_repair_photolyase"/>
</dbReference>
<name>A0A848IUS0_9BACT</name>
<dbReference type="PANTHER" id="PTHR38657">
    <property type="entry name" value="SLR1343 PROTEIN"/>
    <property type="match status" value="1"/>
</dbReference>
<reference evidence="2 3" key="1">
    <citation type="submission" date="2020-04" db="EMBL/GenBank/DDBJ databases">
        <title>Flammeovirgaceae bacterium KN852 isolated from deep sea.</title>
        <authorList>
            <person name="Zhang D.-C."/>
        </authorList>
    </citation>
    <scope>NUCLEOTIDE SEQUENCE [LARGE SCALE GENOMIC DNA]</scope>
    <source>
        <strain evidence="2 3">KN852</strain>
    </source>
</reference>
<dbReference type="Gene3D" id="1.10.10.1710">
    <property type="entry name" value="Deoxyribodipyrimidine photolyase-related"/>
    <property type="match status" value="1"/>
</dbReference>
<dbReference type="Proteomes" id="UP000559010">
    <property type="component" value="Unassembled WGS sequence"/>
</dbReference>
<dbReference type="InterPro" id="IPR005101">
    <property type="entry name" value="Cryptochr/Photolyase_FAD-bd"/>
</dbReference>
<organism evidence="2 3">
    <name type="scientific">Marinigracilibium pacificum</name>
    <dbReference type="NCBI Taxonomy" id="2729599"/>
    <lineage>
        <taxon>Bacteria</taxon>
        <taxon>Pseudomonadati</taxon>
        <taxon>Bacteroidota</taxon>
        <taxon>Cytophagia</taxon>
        <taxon>Cytophagales</taxon>
        <taxon>Flammeovirgaceae</taxon>
        <taxon>Marinigracilibium</taxon>
    </lineage>
</organism>
<dbReference type="Pfam" id="PF03441">
    <property type="entry name" value="FAD_binding_7"/>
    <property type="match status" value="1"/>
</dbReference>
<dbReference type="Gene3D" id="1.25.40.80">
    <property type="match status" value="1"/>
</dbReference>
<dbReference type="InterPro" id="IPR036134">
    <property type="entry name" value="Crypto/Photolyase_FAD-like_sf"/>
</dbReference>
<dbReference type="Pfam" id="PF04244">
    <property type="entry name" value="DPRP"/>
    <property type="match status" value="1"/>
</dbReference>
<dbReference type="RefSeq" id="WP_169677559.1">
    <property type="nucleotide sequence ID" value="NZ_JABBNU010000001.1"/>
</dbReference>
<protein>
    <submittedName>
        <fullName evidence="2">Cryptochrome/photolyase family protein</fullName>
    </submittedName>
</protein>
<keyword evidence="2" id="KW-0456">Lyase</keyword>
<accession>A0A848IUS0</accession>
<dbReference type="EMBL" id="JABBNU010000001">
    <property type="protein sequence ID" value="NMM46938.1"/>
    <property type="molecule type" value="Genomic_DNA"/>
</dbReference>
<keyword evidence="3" id="KW-1185">Reference proteome</keyword>
<evidence type="ECO:0000259" key="1">
    <source>
        <dbReference type="Pfam" id="PF03441"/>
    </source>
</evidence>
<dbReference type="Gene3D" id="1.10.579.10">
    <property type="entry name" value="DNA Cyclobutane Dipyrimidine Photolyase, subunit A, domain 3"/>
    <property type="match status" value="1"/>
</dbReference>
<dbReference type="GO" id="GO:0016829">
    <property type="term" value="F:lyase activity"/>
    <property type="evidence" value="ECO:0007669"/>
    <property type="project" value="UniProtKB-KW"/>
</dbReference>
<dbReference type="PANTHER" id="PTHR38657:SF1">
    <property type="entry name" value="SLR1343 PROTEIN"/>
    <property type="match status" value="1"/>
</dbReference>